<dbReference type="InParanoid" id="Q7NJ26"/>
<dbReference type="GO" id="GO:0006313">
    <property type="term" value="P:DNA transposition"/>
    <property type="evidence" value="ECO:0007669"/>
    <property type="project" value="InterPro"/>
</dbReference>
<dbReference type="AlphaFoldDB" id="Q7NJ26"/>
<feature type="domain" description="Transposase IS4-like" evidence="1">
    <location>
        <begin position="28"/>
        <end position="95"/>
    </location>
</feature>
<dbReference type="Proteomes" id="UP000000557">
    <property type="component" value="Chromosome"/>
</dbReference>
<evidence type="ECO:0000259" key="1">
    <source>
        <dbReference type="Pfam" id="PF01609"/>
    </source>
</evidence>
<dbReference type="PANTHER" id="PTHR30298">
    <property type="entry name" value="H REPEAT-ASSOCIATED PREDICTED TRANSPOSASE"/>
    <property type="match status" value="1"/>
</dbReference>
<protein>
    <submittedName>
        <fullName evidence="2">Gll2006 protein</fullName>
    </submittedName>
</protein>
<dbReference type="InterPro" id="IPR051698">
    <property type="entry name" value="Transposase_11-like"/>
</dbReference>
<dbReference type="InterPro" id="IPR047647">
    <property type="entry name" value="ISAs1_transpos"/>
</dbReference>
<dbReference type="NCBIfam" id="NF033564">
    <property type="entry name" value="transpos_ISAs1"/>
    <property type="match status" value="1"/>
</dbReference>
<dbReference type="EnsemblBacteria" id="BAC89947">
    <property type="protein sequence ID" value="BAC89947"/>
    <property type="gene ID" value="BAC89947"/>
</dbReference>
<dbReference type="Pfam" id="PF01609">
    <property type="entry name" value="DDE_Tnp_1"/>
    <property type="match status" value="1"/>
</dbReference>
<reference evidence="2 3" key="1">
    <citation type="journal article" date="2003" name="DNA Res.">
        <title>Complete genome structure of Gloeobacter violaceus PCC 7421, a cyanobacterium that lacks thylakoids.</title>
        <authorList>
            <person name="Nakamura Y."/>
            <person name="Kaneko T."/>
            <person name="Sato S."/>
            <person name="Mimuro M."/>
            <person name="Miyashita H."/>
            <person name="Tsuchiya T."/>
            <person name="Sasamoto S."/>
            <person name="Watanabe A."/>
            <person name="Kawashima K."/>
            <person name="Kishida Y."/>
            <person name="Kiyokawa C."/>
            <person name="Kohara M."/>
            <person name="Matsumoto M."/>
            <person name="Matsuno A."/>
            <person name="Nakazaki N."/>
            <person name="Shimpo S."/>
            <person name="Takeuchi C."/>
            <person name="Yamada M."/>
            <person name="Tabata S."/>
        </authorList>
    </citation>
    <scope>NUCLEOTIDE SEQUENCE [LARGE SCALE GENOMIC DNA]</scope>
    <source>
        <strain evidence="3">ATCC 29082 / PCC 7421</strain>
    </source>
</reference>
<dbReference type="InterPro" id="IPR002559">
    <property type="entry name" value="Transposase_11"/>
</dbReference>
<dbReference type="PhylomeDB" id="Q7NJ26"/>
<reference evidence="2 3" key="2">
    <citation type="journal article" date="2003" name="DNA Res.">
        <title>Complete genome structure of Gloeobacter violaceus PCC 7421, a cyanobacterium that lacks thylakoids (supplement).</title>
        <authorList>
            <person name="Nakamura Y."/>
            <person name="Kaneko T."/>
            <person name="Sato S."/>
            <person name="Mimuro M."/>
            <person name="Miyashita H."/>
            <person name="Tsuchiya T."/>
            <person name="Sasamoto S."/>
            <person name="Watanabe A."/>
            <person name="Kawashima K."/>
            <person name="Kishida Y."/>
            <person name="Kiyokawa C."/>
            <person name="Kohara M."/>
            <person name="Matsumoto M."/>
            <person name="Matsuno A."/>
            <person name="Nakazaki N."/>
            <person name="Shimpo S."/>
            <person name="Takeuchi C."/>
            <person name="Yamada M."/>
            <person name="Tabata S."/>
        </authorList>
    </citation>
    <scope>NUCLEOTIDE SEQUENCE [LARGE SCALE GENOMIC DNA]</scope>
    <source>
        <strain evidence="3">ATCC 29082 / PCC 7421</strain>
    </source>
</reference>
<dbReference type="HOGENOM" id="CLU_1989471_0_0_3"/>
<dbReference type="PATRIC" id="fig|251221.4.peg.2039"/>
<proteinExistence type="predicted"/>
<dbReference type="EMBL" id="BA000045">
    <property type="protein sequence ID" value="BAC89947.1"/>
    <property type="molecule type" value="Genomic_DNA"/>
</dbReference>
<sequence length="125" mass="14612">MKAFPPLFSGNGRTRSIRLERYRELRGIVTVKTHWYLSSIEASASELGRRIRGHWGVENQVHYPKDVTFGEDRSRIRTLPLVQVWSVARSFALNLYRSLLMANRAQAQRRCMFGLSTLKILFRMK</sequence>
<gene>
    <name evidence="2" type="ordered locus">gll2006</name>
</gene>
<name>Q7NJ26_GLOVI</name>
<evidence type="ECO:0000313" key="3">
    <source>
        <dbReference type="Proteomes" id="UP000000557"/>
    </source>
</evidence>
<dbReference type="PANTHER" id="PTHR30298:SF0">
    <property type="entry name" value="PROTEIN YBFL-RELATED"/>
    <property type="match status" value="1"/>
</dbReference>
<evidence type="ECO:0000313" key="2">
    <source>
        <dbReference type="EMBL" id="BAC89947.1"/>
    </source>
</evidence>
<dbReference type="OrthoDB" id="582614at2"/>
<dbReference type="eggNOG" id="COG5433">
    <property type="taxonomic scope" value="Bacteria"/>
</dbReference>
<dbReference type="RefSeq" id="WP_011142004.1">
    <property type="nucleotide sequence ID" value="NC_005125.1"/>
</dbReference>
<keyword evidence="3" id="KW-1185">Reference proteome</keyword>
<dbReference type="STRING" id="251221.gene:10759498"/>
<organism evidence="2 3">
    <name type="scientific">Gloeobacter violaceus (strain ATCC 29082 / PCC 7421)</name>
    <dbReference type="NCBI Taxonomy" id="251221"/>
    <lineage>
        <taxon>Bacteria</taxon>
        <taxon>Bacillati</taxon>
        <taxon>Cyanobacteriota</taxon>
        <taxon>Cyanophyceae</taxon>
        <taxon>Gloeobacterales</taxon>
        <taxon>Gloeobacteraceae</taxon>
        <taxon>Gloeobacter</taxon>
    </lineage>
</organism>
<dbReference type="GO" id="GO:0003677">
    <property type="term" value="F:DNA binding"/>
    <property type="evidence" value="ECO:0007669"/>
    <property type="project" value="InterPro"/>
</dbReference>
<dbReference type="KEGG" id="gvi:gll2006"/>
<dbReference type="GO" id="GO:0004803">
    <property type="term" value="F:transposase activity"/>
    <property type="evidence" value="ECO:0007669"/>
    <property type="project" value="InterPro"/>
</dbReference>
<accession>Q7NJ26</accession>